<keyword evidence="5" id="KW-0521">NADP</keyword>
<dbReference type="PRINTS" id="PR00070">
    <property type="entry name" value="DHFR"/>
</dbReference>
<comment type="similarity">
    <text evidence="2 8">Belongs to the dihydrofolate reductase family.</text>
</comment>
<dbReference type="GO" id="GO:0004146">
    <property type="term" value="F:dihydrofolate reductase activity"/>
    <property type="evidence" value="ECO:0007669"/>
    <property type="project" value="UniProtKB-EC"/>
</dbReference>
<evidence type="ECO:0000256" key="1">
    <source>
        <dbReference type="ARBA" id="ARBA00004903"/>
    </source>
</evidence>
<dbReference type="CDD" id="cd00209">
    <property type="entry name" value="DHFR"/>
    <property type="match status" value="1"/>
</dbReference>
<evidence type="ECO:0000256" key="4">
    <source>
        <dbReference type="ARBA" id="ARBA00022563"/>
    </source>
</evidence>
<evidence type="ECO:0000313" key="11">
    <source>
        <dbReference type="Proteomes" id="UP000043763"/>
    </source>
</evidence>
<reference evidence="11" key="1">
    <citation type="submission" date="2015-04" db="EMBL/GenBank/DDBJ databases">
        <authorList>
            <person name="Mushtaq Mamoona"/>
        </authorList>
    </citation>
    <scope>NUCLEOTIDE SEQUENCE [LARGE SCALE GENOMIC DNA]</scope>
    <source>
        <strain evidence="11">AN4859/03</strain>
    </source>
</reference>
<dbReference type="GO" id="GO:0006730">
    <property type="term" value="P:one-carbon metabolic process"/>
    <property type="evidence" value="ECO:0007669"/>
    <property type="project" value="UniProtKB-KW"/>
</dbReference>
<gene>
    <name evidence="10" type="ORF">BRSU_0900</name>
</gene>
<dbReference type="InterPro" id="IPR017925">
    <property type="entry name" value="DHFR_CS"/>
</dbReference>
<dbReference type="GO" id="GO:0050661">
    <property type="term" value="F:NADP binding"/>
    <property type="evidence" value="ECO:0007669"/>
    <property type="project" value="InterPro"/>
</dbReference>
<evidence type="ECO:0000259" key="9">
    <source>
        <dbReference type="PROSITE" id="PS51330"/>
    </source>
</evidence>
<evidence type="ECO:0000256" key="7">
    <source>
        <dbReference type="ARBA" id="ARBA00025067"/>
    </source>
</evidence>
<dbReference type="PANTHER" id="PTHR48069:SF3">
    <property type="entry name" value="DIHYDROFOLATE REDUCTASE"/>
    <property type="match status" value="1"/>
</dbReference>
<sequence length="168" mass="19385">MIVSLIAAVDSKNGIGLNGIMPWGHIKEDMQFFRSTTTGYAVVMGRVTFESLGSKPLPNRKNIVISSNINNELSNKYDNLFYEKSFEDTISKLLLEKNNQIFIIGGESIYKKSLDYADIIYLTHIDKNYNCDRFFPEIDTSLFKSDKLKTFLYNDINVNIIKYTRYCM</sequence>
<dbReference type="EC" id="1.5.1.3" evidence="3"/>
<dbReference type="PROSITE" id="PS00075">
    <property type="entry name" value="DHFR_1"/>
    <property type="match status" value="1"/>
</dbReference>
<name>A0A0G4K5I6_9SPIR</name>
<dbReference type="InterPro" id="IPR024072">
    <property type="entry name" value="DHFR-like_dom_sf"/>
</dbReference>
<dbReference type="EMBL" id="CVLB01000001">
    <property type="protein sequence ID" value="CRF32601.1"/>
    <property type="molecule type" value="Genomic_DNA"/>
</dbReference>
<dbReference type="Proteomes" id="UP000043763">
    <property type="component" value="Unassembled WGS sequence"/>
</dbReference>
<dbReference type="InterPro" id="IPR012259">
    <property type="entry name" value="DHFR"/>
</dbReference>
<dbReference type="PANTHER" id="PTHR48069">
    <property type="entry name" value="DIHYDROFOLATE REDUCTASE"/>
    <property type="match status" value="1"/>
</dbReference>
<dbReference type="AlphaFoldDB" id="A0A0G4K5I6"/>
<keyword evidence="6" id="KW-0560">Oxidoreductase</keyword>
<dbReference type="SUPFAM" id="SSF53597">
    <property type="entry name" value="Dihydrofolate reductase-like"/>
    <property type="match status" value="1"/>
</dbReference>
<dbReference type="OrthoDB" id="9804315at2"/>
<dbReference type="InterPro" id="IPR001796">
    <property type="entry name" value="DHFR_dom"/>
</dbReference>
<dbReference type="GO" id="GO:0046655">
    <property type="term" value="P:folic acid metabolic process"/>
    <property type="evidence" value="ECO:0007669"/>
    <property type="project" value="TreeGrafter"/>
</dbReference>
<dbReference type="GO" id="GO:0046452">
    <property type="term" value="P:dihydrofolate metabolic process"/>
    <property type="evidence" value="ECO:0007669"/>
    <property type="project" value="TreeGrafter"/>
</dbReference>
<proteinExistence type="inferred from homology"/>
<protein>
    <recommendedName>
        <fullName evidence="3">dihydrofolate reductase</fullName>
        <ecNumber evidence="3">1.5.1.3</ecNumber>
    </recommendedName>
</protein>
<evidence type="ECO:0000256" key="8">
    <source>
        <dbReference type="RuleBase" id="RU004474"/>
    </source>
</evidence>
<comment type="function">
    <text evidence="7">Key enzyme in folate metabolism. Catalyzes an essential reaction for de novo glycine and purine synthesis, and for DNA precursor synthesis.</text>
</comment>
<accession>A0A0G4K5I6</accession>
<evidence type="ECO:0000256" key="6">
    <source>
        <dbReference type="ARBA" id="ARBA00023002"/>
    </source>
</evidence>
<dbReference type="PROSITE" id="PS51330">
    <property type="entry name" value="DHFR_2"/>
    <property type="match status" value="1"/>
</dbReference>
<dbReference type="UniPathway" id="UPA00077">
    <property type="reaction ID" value="UER00158"/>
</dbReference>
<keyword evidence="11" id="KW-1185">Reference proteome</keyword>
<evidence type="ECO:0000256" key="3">
    <source>
        <dbReference type="ARBA" id="ARBA00012856"/>
    </source>
</evidence>
<dbReference type="GO" id="GO:0046654">
    <property type="term" value="P:tetrahydrofolate biosynthetic process"/>
    <property type="evidence" value="ECO:0007669"/>
    <property type="project" value="UniProtKB-UniPathway"/>
</dbReference>
<evidence type="ECO:0000256" key="2">
    <source>
        <dbReference type="ARBA" id="ARBA00009539"/>
    </source>
</evidence>
<comment type="pathway">
    <text evidence="1">Cofactor biosynthesis; tetrahydrofolate biosynthesis; 5,6,7,8-tetrahydrofolate from 7,8-dihydrofolate: step 1/1.</text>
</comment>
<evidence type="ECO:0000256" key="5">
    <source>
        <dbReference type="ARBA" id="ARBA00022857"/>
    </source>
</evidence>
<dbReference type="Gene3D" id="3.40.430.10">
    <property type="entry name" value="Dihydrofolate Reductase, subunit A"/>
    <property type="match status" value="1"/>
</dbReference>
<dbReference type="RefSeq" id="WP_048594051.1">
    <property type="nucleotide sequence ID" value="NZ_CVLB01000001.1"/>
</dbReference>
<evidence type="ECO:0000313" key="10">
    <source>
        <dbReference type="EMBL" id="CRF32601.1"/>
    </source>
</evidence>
<keyword evidence="4" id="KW-0554">One-carbon metabolism</keyword>
<organism evidence="10 11">
    <name type="scientific">Brachyspira suanatina</name>
    <dbReference type="NCBI Taxonomy" id="381802"/>
    <lineage>
        <taxon>Bacteria</taxon>
        <taxon>Pseudomonadati</taxon>
        <taxon>Spirochaetota</taxon>
        <taxon>Spirochaetia</taxon>
        <taxon>Brachyspirales</taxon>
        <taxon>Brachyspiraceae</taxon>
        <taxon>Brachyspira</taxon>
    </lineage>
</organism>
<dbReference type="Pfam" id="PF00186">
    <property type="entry name" value="DHFR_1"/>
    <property type="match status" value="1"/>
</dbReference>
<feature type="domain" description="DHFR" evidence="9">
    <location>
        <begin position="2"/>
        <end position="165"/>
    </location>
</feature>